<keyword evidence="3" id="KW-0012">Acyltransferase</keyword>
<feature type="domain" description="N-acyltransferase N-terminal" evidence="1">
    <location>
        <begin position="6"/>
        <end position="136"/>
    </location>
</feature>
<name>A0A1V4A4H2_9ACTN</name>
<proteinExistence type="predicted"/>
<evidence type="ECO:0000313" key="4">
    <source>
        <dbReference type="Proteomes" id="UP000190539"/>
    </source>
</evidence>
<gene>
    <name evidence="3" type="ORF">B1H18_24525</name>
</gene>
<dbReference type="Pfam" id="PF18082">
    <property type="entry name" value="NAT_N"/>
    <property type="match status" value="1"/>
</dbReference>
<keyword evidence="3" id="KW-0808">Transferase</keyword>
<dbReference type="GO" id="GO:0016746">
    <property type="term" value="F:acyltransferase activity"/>
    <property type="evidence" value="ECO:0007669"/>
    <property type="project" value="UniProtKB-KW"/>
</dbReference>
<protein>
    <submittedName>
        <fullName evidence="3">Acyltransferase</fullName>
    </submittedName>
</protein>
<dbReference type="OrthoDB" id="3229305at2"/>
<feature type="domain" description="GNAT-like C-terminal" evidence="2">
    <location>
        <begin position="138"/>
        <end position="296"/>
    </location>
</feature>
<evidence type="ECO:0000259" key="1">
    <source>
        <dbReference type="Pfam" id="PF18082"/>
    </source>
</evidence>
<evidence type="ECO:0000259" key="2">
    <source>
        <dbReference type="Pfam" id="PF18164"/>
    </source>
</evidence>
<dbReference type="Pfam" id="PF18164">
    <property type="entry name" value="GNAT_C"/>
    <property type="match status" value="1"/>
</dbReference>
<dbReference type="Proteomes" id="UP000190539">
    <property type="component" value="Unassembled WGS sequence"/>
</dbReference>
<keyword evidence="4" id="KW-1185">Reference proteome</keyword>
<dbReference type="STRING" id="83656.B1H18_24525"/>
<dbReference type="Gene3D" id="3.40.630.120">
    <property type="match status" value="1"/>
</dbReference>
<organism evidence="3 4">
    <name type="scientific">Streptomyces tsukubensis</name>
    <dbReference type="NCBI Taxonomy" id="83656"/>
    <lineage>
        <taxon>Bacteria</taxon>
        <taxon>Bacillati</taxon>
        <taxon>Actinomycetota</taxon>
        <taxon>Actinomycetes</taxon>
        <taxon>Kitasatosporales</taxon>
        <taxon>Streptomycetaceae</taxon>
        <taxon>Streptomyces</taxon>
    </lineage>
</organism>
<dbReference type="EMBL" id="MVFC01000026">
    <property type="protein sequence ID" value="OON74746.1"/>
    <property type="molecule type" value="Genomic_DNA"/>
</dbReference>
<dbReference type="InterPro" id="IPR041644">
    <property type="entry name" value="GNAT_C"/>
</dbReference>
<dbReference type="InterPro" id="IPR041273">
    <property type="entry name" value="NAT_N"/>
</dbReference>
<dbReference type="AlphaFoldDB" id="A0A1V4A4H2"/>
<comment type="caution">
    <text evidence="3">The sequence shown here is derived from an EMBL/GenBank/DDBJ whole genome shotgun (WGS) entry which is preliminary data.</text>
</comment>
<reference evidence="3 4" key="1">
    <citation type="submission" date="2017-02" db="EMBL/GenBank/DDBJ databases">
        <title>Draft Genome Sequence of Streptomyces tsukubaensis F601, a Producer of the immunosuppressant tacrolimus FK506.</title>
        <authorList>
            <person name="Zong G."/>
            <person name="Zhong C."/>
            <person name="Fu J."/>
            <person name="Qin R."/>
            <person name="Cao G."/>
        </authorList>
    </citation>
    <scope>NUCLEOTIDE SEQUENCE [LARGE SCALE GENOMIC DNA]</scope>
    <source>
        <strain evidence="3 4">F601</strain>
    </source>
</reference>
<accession>A0A1V4A4H2</accession>
<sequence length="298" mass="33581">MPTAEELIEPLADLAVPHEDVAPLLAVARQLTDDPEAMALLGRCVRAVTRDFGDVETRADLPDLPASLGALGRCFYILVFVAALPLVRAHHRELGIPEEISRHTLADLGRHLAVHRRRTGTTGLLVPRWIRLHFHGELYQLGRLQFQRVRAGRKARALAAAEGVTLTEAARLLSVHIPDFLGPLTPAACDLSFDRAREFFARYYPREEYRAFACYSWLLDPQLRRYLPAESNVVRFQERFRSMGAVSEPDDQAPVGFVFGDTELDPLKLPRRTGMERAVGDHLRAGGHWYVGRGWFPY</sequence>
<evidence type="ECO:0000313" key="3">
    <source>
        <dbReference type="EMBL" id="OON74746.1"/>
    </source>
</evidence>